<dbReference type="InterPro" id="IPR039373">
    <property type="entry name" value="Peptidase_M28B"/>
</dbReference>
<comment type="caution">
    <text evidence="1">The sequence shown here is derived from an EMBL/GenBank/DDBJ whole genome shotgun (WGS) entry which is preliminary data.</text>
</comment>
<dbReference type="EMBL" id="JARBDR010000921">
    <property type="protein sequence ID" value="KAJ8299220.1"/>
    <property type="molecule type" value="Genomic_DNA"/>
</dbReference>
<dbReference type="PANTHER" id="PTHR10404">
    <property type="entry name" value="N-ACETYLATED-ALPHA-LINKED ACIDIC DIPEPTIDASE"/>
    <property type="match status" value="1"/>
</dbReference>
<protein>
    <recommendedName>
        <fullName evidence="3">IgGFc-binding protein N-terminal domain-containing protein</fullName>
    </recommendedName>
</protein>
<dbReference type="SUPFAM" id="SSF52025">
    <property type="entry name" value="PA domain"/>
    <property type="match status" value="1"/>
</dbReference>
<proteinExistence type="predicted"/>
<dbReference type="Proteomes" id="UP001217089">
    <property type="component" value="Unassembled WGS sequence"/>
</dbReference>
<evidence type="ECO:0000313" key="1">
    <source>
        <dbReference type="EMBL" id="KAJ8299220.1"/>
    </source>
</evidence>
<evidence type="ECO:0008006" key="3">
    <source>
        <dbReference type="Google" id="ProtNLM"/>
    </source>
</evidence>
<dbReference type="Gene3D" id="3.50.30.30">
    <property type="match status" value="1"/>
</dbReference>
<sequence>MCYYVPLKKTQEQTDVMFTVPRYGHIDYVIVLLPKQKTQEQTDVMFTVPRYGHIDYIELLAEDGAVLYRTNPIGESLDGGTVDQSKYQAFNAFSPNGIVQGELVYANYGTRSDFETLKQKGINCTGKIVIARYGQIFRGNKNAIAVL</sequence>
<dbReference type="InterPro" id="IPR046450">
    <property type="entry name" value="PA_dom_sf"/>
</dbReference>
<name>A0ABQ9E6S9_TEGGR</name>
<accession>A0ABQ9E6S9</accession>
<dbReference type="PANTHER" id="PTHR10404:SF77">
    <property type="entry name" value="GLUTAMATE CARBOXYPEPTIDASE 2 HOMOLOG"/>
    <property type="match status" value="1"/>
</dbReference>
<evidence type="ECO:0000313" key="2">
    <source>
        <dbReference type="Proteomes" id="UP001217089"/>
    </source>
</evidence>
<organism evidence="1 2">
    <name type="scientific">Tegillarca granosa</name>
    <name type="common">Malaysian cockle</name>
    <name type="synonym">Anadara granosa</name>
    <dbReference type="NCBI Taxonomy" id="220873"/>
    <lineage>
        <taxon>Eukaryota</taxon>
        <taxon>Metazoa</taxon>
        <taxon>Spiralia</taxon>
        <taxon>Lophotrochozoa</taxon>
        <taxon>Mollusca</taxon>
        <taxon>Bivalvia</taxon>
        <taxon>Autobranchia</taxon>
        <taxon>Pteriomorphia</taxon>
        <taxon>Arcoida</taxon>
        <taxon>Arcoidea</taxon>
        <taxon>Arcidae</taxon>
        <taxon>Tegillarca</taxon>
    </lineage>
</organism>
<keyword evidence="2" id="KW-1185">Reference proteome</keyword>
<reference evidence="1 2" key="1">
    <citation type="submission" date="2022-12" db="EMBL/GenBank/DDBJ databases">
        <title>Chromosome-level genome of Tegillarca granosa.</title>
        <authorList>
            <person name="Kim J."/>
        </authorList>
    </citation>
    <scope>NUCLEOTIDE SEQUENCE [LARGE SCALE GENOMIC DNA]</scope>
    <source>
        <strain evidence="1">Teg-2019</strain>
        <tissue evidence="1">Adductor muscle</tissue>
    </source>
</reference>
<gene>
    <name evidence="1" type="ORF">KUTeg_023280</name>
</gene>